<accession>A0ABQ5ZW98</accession>
<reference evidence="3" key="1">
    <citation type="journal article" date="2019" name="Int. J. Syst. Evol. Microbiol.">
        <title>The Global Catalogue of Microorganisms (GCM) 10K type strain sequencing project: providing services to taxonomists for standard genome sequencing and annotation.</title>
        <authorList>
            <consortium name="The Broad Institute Genomics Platform"/>
            <consortium name="The Broad Institute Genome Sequencing Center for Infectious Disease"/>
            <person name="Wu L."/>
            <person name="Ma J."/>
        </authorList>
    </citation>
    <scope>NUCLEOTIDE SEQUENCE [LARGE SCALE GENOMIC DNA]</scope>
    <source>
        <strain evidence="3">NBRC 100033</strain>
    </source>
</reference>
<evidence type="ECO:0000313" key="2">
    <source>
        <dbReference type="EMBL" id="GLR64279.1"/>
    </source>
</evidence>
<dbReference type="EMBL" id="BSOR01000029">
    <property type="protein sequence ID" value="GLR64279.1"/>
    <property type="molecule type" value="Genomic_DNA"/>
</dbReference>
<dbReference type="Proteomes" id="UP001156682">
    <property type="component" value="Unassembled WGS sequence"/>
</dbReference>
<sequence>MSEIKPLTLVLKDKQALKAHYMPFLKRGGLFVPTSRVIRPGETVQINLQLLDEAEPILVVGSLAWRTPVGAQGRKIPGIGVHFSEDEDSPRHYIEELLAGLPGNDKPTHTI</sequence>
<dbReference type="RefSeq" id="WP_027851502.1">
    <property type="nucleotide sequence ID" value="NZ_BSOR01000029.1"/>
</dbReference>
<name>A0ABQ5ZW98_9GAMM</name>
<dbReference type="InterPro" id="IPR009875">
    <property type="entry name" value="PilZ_domain"/>
</dbReference>
<gene>
    <name evidence="2" type="ORF">GCM10007878_17170</name>
</gene>
<evidence type="ECO:0000313" key="3">
    <source>
        <dbReference type="Proteomes" id="UP001156682"/>
    </source>
</evidence>
<proteinExistence type="predicted"/>
<organism evidence="2 3">
    <name type="scientific">Marinospirillum insulare</name>
    <dbReference type="NCBI Taxonomy" id="217169"/>
    <lineage>
        <taxon>Bacteria</taxon>
        <taxon>Pseudomonadati</taxon>
        <taxon>Pseudomonadota</taxon>
        <taxon>Gammaproteobacteria</taxon>
        <taxon>Oceanospirillales</taxon>
        <taxon>Oceanospirillaceae</taxon>
        <taxon>Marinospirillum</taxon>
    </lineage>
</organism>
<comment type="caution">
    <text evidence="2">The sequence shown here is derived from an EMBL/GenBank/DDBJ whole genome shotgun (WGS) entry which is preliminary data.</text>
</comment>
<keyword evidence="3" id="KW-1185">Reference proteome</keyword>
<protein>
    <submittedName>
        <fullName evidence="2">Type IV pilus biogenesis protein PilZ</fullName>
    </submittedName>
</protein>
<dbReference type="Pfam" id="PF07238">
    <property type="entry name" value="PilZ"/>
    <property type="match status" value="1"/>
</dbReference>
<dbReference type="Gene3D" id="2.40.10.220">
    <property type="entry name" value="predicted glycosyltransferase like domains"/>
    <property type="match status" value="1"/>
</dbReference>
<evidence type="ECO:0000259" key="1">
    <source>
        <dbReference type="Pfam" id="PF07238"/>
    </source>
</evidence>
<feature type="domain" description="PilZ" evidence="1">
    <location>
        <begin position="17"/>
        <end position="99"/>
    </location>
</feature>